<evidence type="ECO:0000256" key="10">
    <source>
        <dbReference type="PROSITE-ProRule" id="PRU00091"/>
    </source>
</evidence>
<dbReference type="GO" id="GO:0032266">
    <property type="term" value="F:phosphatidylinositol-3-phosphate binding"/>
    <property type="evidence" value="ECO:0007669"/>
    <property type="project" value="UniProtKB-ARBA"/>
</dbReference>
<dbReference type="SUPFAM" id="SSF48464">
    <property type="entry name" value="ENTH/VHS domain"/>
    <property type="match status" value="1"/>
</dbReference>
<keyword evidence="9" id="KW-0472">Membrane</keyword>
<reference evidence="14 15" key="1">
    <citation type="journal article" date="2023" name="Elife">
        <title>Identification of key yeast species and microbe-microbe interactions impacting larval growth of Drosophila in the wild.</title>
        <authorList>
            <person name="Mure A."/>
            <person name="Sugiura Y."/>
            <person name="Maeda R."/>
            <person name="Honda K."/>
            <person name="Sakurai N."/>
            <person name="Takahashi Y."/>
            <person name="Watada M."/>
            <person name="Katoh T."/>
            <person name="Gotoh A."/>
            <person name="Gotoh Y."/>
            <person name="Taniguchi I."/>
            <person name="Nakamura K."/>
            <person name="Hayashi T."/>
            <person name="Katayama T."/>
            <person name="Uemura T."/>
            <person name="Hattori Y."/>
        </authorList>
    </citation>
    <scope>NUCLEOTIDE SEQUENCE [LARGE SCALE GENOMIC DNA]</scope>
    <source>
        <strain evidence="14 15">PK-24</strain>
    </source>
</reference>
<keyword evidence="4" id="KW-0479">Metal-binding</keyword>
<dbReference type="GO" id="GO:0010008">
    <property type="term" value="C:endosome membrane"/>
    <property type="evidence" value="ECO:0007669"/>
    <property type="project" value="UniProtKB-SubCell"/>
</dbReference>
<accession>A0AAV5R8E7</accession>
<keyword evidence="15" id="KW-1185">Reference proteome</keyword>
<evidence type="ECO:0000256" key="5">
    <source>
        <dbReference type="ARBA" id="ARBA00022737"/>
    </source>
</evidence>
<dbReference type="Gene3D" id="3.30.40.10">
    <property type="entry name" value="Zinc/RING finger domain, C3HC4 (zinc finger)"/>
    <property type="match status" value="1"/>
</dbReference>
<evidence type="ECO:0000256" key="8">
    <source>
        <dbReference type="ARBA" id="ARBA00022833"/>
    </source>
</evidence>
<feature type="region of interest" description="Disordered" evidence="11">
    <location>
        <begin position="639"/>
        <end position="699"/>
    </location>
</feature>
<feature type="domain" description="FYVE-type" evidence="12">
    <location>
        <begin position="170"/>
        <end position="230"/>
    </location>
</feature>
<evidence type="ECO:0000256" key="1">
    <source>
        <dbReference type="ARBA" id="ARBA00004125"/>
    </source>
</evidence>
<dbReference type="InterPro" id="IPR002014">
    <property type="entry name" value="VHS_dom"/>
</dbReference>
<dbReference type="Gene3D" id="6.10.140.100">
    <property type="match status" value="1"/>
</dbReference>
<keyword evidence="5" id="KW-0677">Repeat</keyword>
<comment type="caution">
    <text evidence="14">The sequence shown here is derived from an EMBL/GenBank/DDBJ whole genome shotgun (WGS) entry which is preliminary data.</text>
</comment>
<organism evidence="14 15">
    <name type="scientific">Pichia kluyveri</name>
    <name type="common">Yeast</name>
    <dbReference type="NCBI Taxonomy" id="36015"/>
    <lineage>
        <taxon>Eukaryota</taxon>
        <taxon>Fungi</taxon>
        <taxon>Dikarya</taxon>
        <taxon>Ascomycota</taxon>
        <taxon>Saccharomycotina</taxon>
        <taxon>Pichiomycetes</taxon>
        <taxon>Pichiales</taxon>
        <taxon>Pichiaceae</taxon>
        <taxon>Pichia</taxon>
    </lineage>
</organism>
<evidence type="ECO:0000256" key="9">
    <source>
        <dbReference type="ARBA" id="ARBA00023136"/>
    </source>
</evidence>
<proteinExistence type="inferred from homology"/>
<evidence type="ECO:0000256" key="2">
    <source>
        <dbReference type="ARBA" id="ARBA00008597"/>
    </source>
</evidence>
<dbReference type="Pfam" id="PF02809">
    <property type="entry name" value="UIM"/>
    <property type="match status" value="2"/>
</dbReference>
<feature type="compositionally biased region" description="Polar residues" evidence="11">
    <location>
        <begin position="653"/>
        <end position="662"/>
    </location>
</feature>
<dbReference type="EMBL" id="BTGB01000009">
    <property type="protein sequence ID" value="GMM47541.1"/>
    <property type="molecule type" value="Genomic_DNA"/>
</dbReference>
<dbReference type="Proteomes" id="UP001378960">
    <property type="component" value="Unassembled WGS sequence"/>
</dbReference>
<dbReference type="Pfam" id="PF01363">
    <property type="entry name" value="FYVE"/>
    <property type="match status" value="1"/>
</dbReference>
<gene>
    <name evidence="14" type="ORF">DAPK24_041390</name>
</gene>
<evidence type="ECO:0000259" key="13">
    <source>
        <dbReference type="PROSITE" id="PS50179"/>
    </source>
</evidence>
<name>A0AAV5R8E7_PICKL</name>
<feature type="compositionally biased region" description="Low complexity" evidence="11">
    <location>
        <begin position="673"/>
        <end position="683"/>
    </location>
</feature>
<dbReference type="PROSITE" id="PS50179">
    <property type="entry name" value="VHS"/>
    <property type="match status" value="1"/>
</dbReference>
<dbReference type="SMART" id="SM00064">
    <property type="entry name" value="FYVE"/>
    <property type="match status" value="1"/>
</dbReference>
<keyword evidence="7 10" id="KW-0863">Zinc-finger</keyword>
<dbReference type="AlphaFoldDB" id="A0AAV5R8E7"/>
<dbReference type="SMART" id="SM00288">
    <property type="entry name" value="VHS"/>
    <property type="match status" value="1"/>
</dbReference>
<comment type="subcellular location">
    <subcellularLocation>
        <location evidence="1">Endosome membrane</location>
        <topology evidence="1">Peripheral membrane protein</topology>
        <orientation evidence="1">Cytoplasmic side</orientation>
    </subcellularLocation>
</comment>
<dbReference type="Gene3D" id="1.25.40.90">
    <property type="match status" value="1"/>
</dbReference>
<dbReference type="GO" id="GO:0043130">
    <property type="term" value="F:ubiquitin binding"/>
    <property type="evidence" value="ECO:0007669"/>
    <property type="project" value="InterPro"/>
</dbReference>
<dbReference type="SMART" id="SM00726">
    <property type="entry name" value="UIM"/>
    <property type="match status" value="2"/>
</dbReference>
<dbReference type="InterPro" id="IPR000306">
    <property type="entry name" value="Znf_FYVE"/>
</dbReference>
<dbReference type="GO" id="GO:0006623">
    <property type="term" value="P:protein targeting to vacuole"/>
    <property type="evidence" value="ECO:0007669"/>
    <property type="project" value="TreeGrafter"/>
</dbReference>
<evidence type="ECO:0000313" key="15">
    <source>
        <dbReference type="Proteomes" id="UP001378960"/>
    </source>
</evidence>
<dbReference type="InterPro" id="IPR008942">
    <property type="entry name" value="ENTH_VHS"/>
</dbReference>
<dbReference type="SUPFAM" id="SSF57903">
    <property type="entry name" value="FYVE/PHD zinc finger"/>
    <property type="match status" value="1"/>
</dbReference>
<dbReference type="CDD" id="cd16979">
    <property type="entry name" value="VHS_Vps27"/>
    <property type="match status" value="1"/>
</dbReference>
<evidence type="ECO:0000256" key="4">
    <source>
        <dbReference type="ARBA" id="ARBA00022723"/>
    </source>
</evidence>
<dbReference type="InterPro" id="IPR011011">
    <property type="entry name" value="Znf_FYVE_PHD"/>
</dbReference>
<evidence type="ECO:0000313" key="14">
    <source>
        <dbReference type="EMBL" id="GMM47541.1"/>
    </source>
</evidence>
<feature type="compositionally biased region" description="Basic and acidic residues" evidence="11">
    <location>
        <begin position="642"/>
        <end position="651"/>
    </location>
</feature>
<dbReference type="Pfam" id="PF00790">
    <property type="entry name" value="VHS"/>
    <property type="match status" value="1"/>
</dbReference>
<evidence type="ECO:0000256" key="7">
    <source>
        <dbReference type="ARBA" id="ARBA00022771"/>
    </source>
</evidence>
<evidence type="ECO:0000256" key="3">
    <source>
        <dbReference type="ARBA" id="ARBA00017753"/>
    </source>
</evidence>
<dbReference type="Gene3D" id="1.20.5.1940">
    <property type="match status" value="1"/>
</dbReference>
<dbReference type="InterPro" id="IPR013083">
    <property type="entry name" value="Znf_RING/FYVE/PHD"/>
</dbReference>
<evidence type="ECO:0000256" key="6">
    <source>
        <dbReference type="ARBA" id="ARBA00022753"/>
    </source>
</evidence>
<keyword evidence="6" id="KW-0967">Endosome</keyword>
<dbReference type="GO" id="GO:0008270">
    <property type="term" value="F:zinc ion binding"/>
    <property type="evidence" value="ECO:0007669"/>
    <property type="project" value="UniProtKB-KW"/>
</dbReference>
<dbReference type="PROSITE" id="PS50178">
    <property type="entry name" value="ZF_FYVE"/>
    <property type="match status" value="1"/>
</dbReference>
<sequence>MSWFGSAKYPIFDEKVEKATSESIPNGDIDFATALEITDLIRSKQVPAKEAMRGLKKRFMDAENINMQKSSFKLIDFCIKNGGEHFITEISSKEFMDPLIIMLKKDSIDHSLKQYMLENIQVWSIMVSTNPKFEYINQVYKKLQDDGVEFPLIKDFIDSNLIESKVAPEWQDSDACMICSKLFTFLNRKHHCRSCGGVFCNAHSSKTIEVPELGITIPVRVCDNCYDDQKAKRKKHKKSKSKSKSVDININDEDEDLKKAIELSLNATANKNEYIPKSNDRNAMVTQINEDDEDEMMSAAIKASLAELHESPSFEKKIKEEPPKETTTGLYSNLLLDKSEESYSKSTTEVQAYHNNTQPPAQIPPSYHQQIEQQVPIPTYQEKPALKGGDERSVVEFVQLLDKIKSGSSVNNASLLKLKSDLILLHPKITEEINYQNSQIDHYQTLFSKLSVISRLYDDILQTRFNQEQEMLKIQATQSYAPSHAPSHVPSYAPSYAPTPVQNQYLSPQETFGYQNPQVFALQQTGANIQQQPNFTMNQQPSYTQSSQNLPPQYLQPQYSSTPQYAQLPYNPQVPQLNQYTGNAPPANITQLKETTVPTDKSVQQQVTAPITQRDAAPIFASLKNLSYAKVTQNTTNGLVKHNTESPKESAAEPTQDSSTPITEKLPEPVKEPVPATPVAPVKEPVKPKEPEIVNLIDL</sequence>
<evidence type="ECO:0000256" key="11">
    <source>
        <dbReference type="SAM" id="MobiDB-lite"/>
    </source>
</evidence>
<dbReference type="PROSITE" id="PS50330">
    <property type="entry name" value="UIM"/>
    <property type="match status" value="1"/>
</dbReference>
<evidence type="ECO:0000259" key="12">
    <source>
        <dbReference type="PROSITE" id="PS50178"/>
    </source>
</evidence>
<keyword evidence="8" id="KW-0862">Zinc</keyword>
<dbReference type="InterPro" id="IPR017455">
    <property type="entry name" value="Znf_FYVE-rel"/>
</dbReference>
<dbReference type="PANTHER" id="PTHR47794:SF1">
    <property type="entry name" value="VACUOLAR PROTEIN SORTING-ASSOCIATED PROTEIN 27"/>
    <property type="match status" value="1"/>
</dbReference>
<comment type="similarity">
    <text evidence="2">Belongs to the VPS27 family.</text>
</comment>
<dbReference type="PANTHER" id="PTHR47794">
    <property type="entry name" value="VACUOLAR PROTEIN SORTING-ASSOCIATED PROTEIN 27"/>
    <property type="match status" value="1"/>
</dbReference>
<dbReference type="GO" id="GO:0043328">
    <property type="term" value="P:protein transport to vacuole involved in ubiquitin-dependent protein catabolic process via the multivesicular body sorting pathway"/>
    <property type="evidence" value="ECO:0007669"/>
    <property type="project" value="TreeGrafter"/>
</dbReference>
<feature type="domain" description="VHS" evidence="13">
    <location>
        <begin position="21"/>
        <end position="151"/>
    </location>
</feature>
<dbReference type="InterPro" id="IPR003903">
    <property type="entry name" value="UIM_dom"/>
</dbReference>
<protein>
    <recommendedName>
        <fullName evidence="3">Vacuolar protein sorting-associated protein 27</fullName>
    </recommendedName>
</protein>
<dbReference type="GO" id="GO:0033565">
    <property type="term" value="C:ESCRT-0 complex"/>
    <property type="evidence" value="ECO:0007669"/>
    <property type="project" value="TreeGrafter"/>
</dbReference>